<gene>
    <name evidence="6" type="ORF">L207DRAFT_632089</name>
</gene>
<feature type="transmembrane region" description="Helical" evidence="4">
    <location>
        <begin position="387"/>
        <end position="410"/>
    </location>
</feature>
<feature type="transmembrane region" description="Helical" evidence="4">
    <location>
        <begin position="63"/>
        <end position="87"/>
    </location>
</feature>
<dbReference type="OrthoDB" id="2213137at2759"/>
<feature type="transmembrane region" description="Helical" evidence="4">
    <location>
        <begin position="220"/>
        <end position="242"/>
    </location>
</feature>
<feature type="transmembrane region" description="Helical" evidence="4">
    <location>
        <begin position="430"/>
        <end position="451"/>
    </location>
</feature>
<feature type="transmembrane region" description="Helical" evidence="4">
    <location>
        <begin position="353"/>
        <end position="375"/>
    </location>
</feature>
<keyword evidence="4" id="KW-0812">Transmembrane</keyword>
<feature type="region of interest" description="Disordered" evidence="3">
    <location>
        <begin position="1"/>
        <end position="39"/>
    </location>
</feature>
<dbReference type="Proteomes" id="UP000235786">
    <property type="component" value="Unassembled WGS sequence"/>
</dbReference>
<evidence type="ECO:0000313" key="6">
    <source>
        <dbReference type="EMBL" id="PMD42292.1"/>
    </source>
</evidence>
<comment type="similarity">
    <text evidence="2">Belongs to the major facilitator superfamily. Monocarboxylate porter (TC 2.A.1.13) family.</text>
</comment>
<keyword evidence="4" id="KW-1133">Transmembrane helix</keyword>
<dbReference type="SUPFAM" id="SSF103473">
    <property type="entry name" value="MFS general substrate transporter"/>
    <property type="match status" value="1"/>
</dbReference>
<feature type="transmembrane region" description="Helical" evidence="4">
    <location>
        <begin position="99"/>
        <end position="122"/>
    </location>
</feature>
<feature type="domain" description="Major facilitator superfamily (MFS) profile" evidence="5">
    <location>
        <begin position="264"/>
        <end position="460"/>
    </location>
</feature>
<evidence type="ECO:0000256" key="4">
    <source>
        <dbReference type="SAM" id="Phobius"/>
    </source>
</evidence>
<organism evidence="6 7">
    <name type="scientific">Hyaloscypha variabilis (strain UAMH 11265 / GT02V1 / F)</name>
    <name type="common">Meliniomyces variabilis</name>
    <dbReference type="NCBI Taxonomy" id="1149755"/>
    <lineage>
        <taxon>Eukaryota</taxon>
        <taxon>Fungi</taxon>
        <taxon>Dikarya</taxon>
        <taxon>Ascomycota</taxon>
        <taxon>Pezizomycotina</taxon>
        <taxon>Leotiomycetes</taxon>
        <taxon>Helotiales</taxon>
        <taxon>Hyaloscyphaceae</taxon>
        <taxon>Hyaloscypha</taxon>
        <taxon>Hyaloscypha variabilis</taxon>
    </lineage>
</organism>
<dbReference type="GO" id="GO:0022857">
    <property type="term" value="F:transmembrane transporter activity"/>
    <property type="evidence" value="ECO:0007669"/>
    <property type="project" value="InterPro"/>
</dbReference>
<feature type="transmembrane region" description="Helical" evidence="4">
    <location>
        <begin position="293"/>
        <end position="314"/>
    </location>
</feature>
<keyword evidence="4" id="KW-0472">Membrane</keyword>
<dbReference type="InterPro" id="IPR036259">
    <property type="entry name" value="MFS_trans_sf"/>
</dbReference>
<dbReference type="EMBL" id="KZ613943">
    <property type="protein sequence ID" value="PMD42292.1"/>
    <property type="molecule type" value="Genomic_DNA"/>
</dbReference>
<dbReference type="AlphaFoldDB" id="A0A2J6RUU8"/>
<dbReference type="Pfam" id="PF07690">
    <property type="entry name" value="MFS_1"/>
    <property type="match status" value="1"/>
</dbReference>
<evidence type="ECO:0000256" key="3">
    <source>
        <dbReference type="SAM" id="MobiDB-lite"/>
    </source>
</evidence>
<dbReference type="GO" id="GO:0016020">
    <property type="term" value="C:membrane"/>
    <property type="evidence" value="ECO:0007669"/>
    <property type="project" value="UniProtKB-SubCell"/>
</dbReference>
<sequence length="460" mass="50439">MTSITYASSVELQDRSRQSPPSPPQISTQPEPFHSDHNEAPHDAEVIQQHLEPVDGGAAAWKLLGAAFIFEALFWGFPLSFGIFQNYYSHLPQFADNPYIPIVGTVASGISYLGAPLVTPFIKRYSRYQRQMIWVGWPLCLGGLAVGSFATTLSVLIFTQGVMYGVGFLIFYYPILSFVNEFWIERRGMAYGILCASSGISGVLMPFAVEAMLSRYGYQITLRAISIGLAVLTGPLIPLLKGRLPHSEHSTSRRTDWSWLKRPLFWVYCISNVLQGLGYFFPSLYLPSYATSIGLSSSMGALLLALLSISQVLGQLSFGFLSDHRLNLNILIITSTVVSSIASLALWGLAHSLAALIIFSFVYGFFGSGYVAMWARMGSAVSNEPTAALATYSLFCFGKGVGNVVAGPISASLIRPMIEIESYGVMKYKAVILFTGACMFGSTVSVVGWYVRQKTWLRAR</sequence>
<feature type="transmembrane region" description="Helical" evidence="4">
    <location>
        <begin position="134"/>
        <end position="158"/>
    </location>
</feature>
<dbReference type="PANTHER" id="PTHR11360">
    <property type="entry name" value="MONOCARBOXYLATE TRANSPORTER"/>
    <property type="match status" value="1"/>
</dbReference>
<feature type="transmembrane region" description="Helical" evidence="4">
    <location>
        <begin position="263"/>
        <end position="281"/>
    </location>
</feature>
<comment type="subcellular location">
    <subcellularLocation>
        <location evidence="1">Membrane</location>
        <topology evidence="1">Multi-pass membrane protein</topology>
    </subcellularLocation>
</comment>
<dbReference type="PANTHER" id="PTHR11360:SF287">
    <property type="entry name" value="MFS MONOCARBOXYLATE TRANSPORTER"/>
    <property type="match status" value="1"/>
</dbReference>
<feature type="transmembrane region" description="Helical" evidence="4">
    <location>
        <begin position="190"/>
        <end position="208"/>
    </location>
</feature>
<accession>A0A2J6RUU8</accession>
<dbReference type="InterPro" id="IPR020846">
    <property type="entry name" value="MFS_dom"/>
</dbReference>
<evidence type="ECO:0000256" key="2">
    <source>
        <dbReference type="ARBA" id="ARBA00006727"/>
    </source>
</evidence>
<proteinExistence type="inferred from homology"/>
<feature type="compositionally biased region" description="Polar residues" evidence="3">
    <location>
        <begin position="1"/>
        <end position="11"/>
    </location>
</feature>
<protein>
    <submittedName>
        <fullName evidence="6">MFS general substrate transporter</fullName>
    </submittedName>
</protein>
<keyword evidence="7" id="KW-1185">Reference proteome</keyword>
<evidence type="ECO:0000313" key="7">
    <source>
        <dbReference type="Proteomes" id="UP000235786"/>
    </source>
</evidence>
<feature type="transmembrane region" description="Helical" evidence="4">
    <location>
        <begin position="326"/>
        <end position="347"/>
    </location>
</feature>
<dbReference type="PROSITE" id="PS50850">
    <property type="entry name" value="MFS"/>
    <property type="match status" value="1"/>
</dbReference>
<dbReference type="InterPro" id="IPR011701">
    <property type="entry name" value="MFS"/>
</dbReference>
<reference evidence="6 7" key="1">
    <citation type="submission" date="2016-04" db="EMBL/GenBank/DDBJ databases">
        <title>A degradative enzymes factory behind the ericoid mycorrhizal symbiosis.</title>
        <authorList>
            <consortium name="DOE Joint Genome Institute"/>
            <person name="Martino E."/>
            <person name="Morin E."/>
            <person name="Grelet G."/>
            <person name="Kuo A."/>
            <person name="Kohler A."/>
            <person name="Daghino S."/>
            <person name="Barry K."/>
            <person name="Choi C."/>
            <person name="Cichocki N."/>
            <person name="Clum A."/>
            <person name="Copeland A."/>
            <person name="Hainaut M."/>
            <person name="Haridas S."/>
            <person name="Labutti K."/>
            <person name="Lindquist E."/>
            <person name="Lipzen A."/>
            <person name="Khouja H.-R."/>
            <person name="Murat C."/>
            <person name="Ohm R."/>
            <person name="Olson A."/>
            <person name="Spatafora J."/>
            <person name="Veneault-Fourrey C."/>
            <person name="Henrissat B."/>
            <person name="Grigoriev I."/>
            <person name="Martin F."/>
            <person name="Perotto S."/>
        </authorList>
    </citation>
    <scope>NUCLEOTIDE SEQUENCE [LARGE SCALE GENOMIC DNA]</scope>
    <source>
        <strain evidence="6 7">F</strain>
    </source>
</reference>
<evidence type="ECO:0000259" key="5">
    <source>
        <dbReference type="PROSITE" id="PS50850"/>
    </source>
</evidence>
<feature type="transmembrane region" description="Helical" evidence="4">
    <location>
        <begin position="164"/>
        <end position="183"/>
    </location>
</feature>
<dbReference type="InterPro" id="IPR050327">
    <property type="entry name" value="Proton-linked_MCT"/>
</dbReference>
<evidence type="ECO:0000256" key="1">
    <source>
        <dbReference type="ARBA" id="ARBA00004141"/>
    </source>
</evidence>
<dbReference type="Gene3D" id="1.20.1250.20">
    <property type="entry name" value="MFS general substrate transporter like domains"/>
    <property type="match status" value="2"/>
</dbReference>
<name>A0A2J6RUU8_HYAVF</name>